<evidence type="ECO:0000259" key="1">
    <source>
        <dbReference type="PROSITE" id="PS51186"/>
    </source>
</evidence>
<dbReference type="CDD" id="cd04301">
    <property type="entry name" value="NAT_SF"/>
    <property type="match status" value="1"/>
</dbReference>
<dbReference type="Pfam" id="PF13673">
    <property type="entry name" value="Acetyltransf_10"/>
    <property type="match status" value="1"/>
</dbReference>
<dbReference type="Gene3D" id="3.40.630.30">
    <property type="match status" value="1"/>
</dbReference>
<gene>
    <name evidence="2" type="ORF">GCM10023209_07610</name>
</gene>
<name>A0ABP9KYW2_9RHOB</name>
<dbReference type="PROSITE" id="PS51186">
    <property type="entry name" value="GNAT"/>
    <property type="match status" value="1"/>
</dbReference>
<evidence type="ECO:0000313" key="3">
    <source>
        <dbReference type="Proteomes" id="UP001499910"/>
    </source>
</evidence>
<dbReference type="InterPro" id="IPR016181">
    <property type="entry name" value="Acyl_CoA_acyltransferase"/>
</dbReference>
<organism evidence="2 3">
    <name type="scientific">[Roseibacterium] beibuensis</name>
    <dbReference type="NCBI Taxonomy" id="1193142"/>
    <lineage>
        <taxon>Bacteria</taxon>
        <taxon>Pseudomonadati</taxon>
        <taxon>Pseudomonadota</taxon>
        <taxon>Alphaproteobacteria</taxon>
        <taxon>Rhodobacterales</taxon>
        <taxon>Roseobacteraceae</taxon>
        <taxon>Roseicyclus</taxon>
    </lineage>
</organism>
<protein>
    <submittedName>
        <fullName evidence="2">GNAT family N-acetyltransferase</fullName>
    </submittedName>
</protein>
<dbReference type="SUPFAM" id="SSF55729">
    <property type="entry name" value="Acyl-CoA N-acyltransferases (Nat)"/>
    <property type="match status" value="1"/>
</dbReference>
<accession>A0ABP9KYW2</accession>
<comment type="caution">
    <text evidence="2">The sequence shown here is derived from an EMBL/GenBank/DDBJ whole genome shotgun (WGS) entry which is preliminary data.</text>
</comment>
<dbReference type="PANTHER" id="PTHR43451:SF1">
    <property type="entry name" value="ACETYLTRANSFERASE"/>
    <property type="match status" value="1"/>
</dbReference>
<reference evidence="3" key="1">
    <citation type="journal article" date="2019" name="Int. J. Syst. Evol. Microbiol.">
        <title>The Global Catalogue of Microorganisms (GCM) 10K type strain sequencing project: providing services to taxonomists for standard genome sequencing and annotation.</title>
        <authorList>
            <consortium name="The Broad Institute Genomics Platform"/>
            <consortium name="The Broad Institute Genome Sequencing Center for Infectious Disease"/>
            <person name="Wu L."/>
            <person name="Ma J."/>
        </authorList>
    </citation>
    <scope>NUCLEOTIDE SEQUENCE [LARGE SCALE GENOMIC DNA]</scope>
    <source>
        <strain evidence="3">JCM 18015</strain>
    </source>
</reference>
<dbReference type="InterPro" id="IPR000182">
    <property type="entry name" value="GNAT_dom"/>
</dbReference>
<sequence>MSGLIIRPYRTEDAAGLATVFHRAVRRGAARYYTLPQRVAWSPRPQTAEHWDTRLSRLDTMVAEDGRGLLGFMALNLDDAFLDFAYVLPEAAGRGVGGTLLAVLEGRAKSAGIDRLETEASRVAEPFFAARGWSVLRRQRVKRHGIGLPNAVMEKPLVAAEVAA</sequence>
<keyword evidence="3" id="KW-1185">Reference proteome</keyword>
<evidence type="ECO:0000313" key="2">
    <source>
        <dbReference type="EMBL" id="GAA5067703.1"/>
    </source>
</evidence>
<proteinExistence type="predicted"/>
<dbReference type="Proteomes" id="UP001499910">
    <property type="component" value="Unassembled WGS sequence"/>
</dbReference>
<dbReference type="EMBL" id="BAABHW010000001">
    <property type="protein sequence ID" value="GAA5067703.1"/>
    <property type="molecule type" value="Genomic_DNA"/>
</dbReference>
<dbReference type="InterPro" id="IPR052564">
    <property type="entry name" value="N-acetyltrans/Recomb-assoc"/>
</dbReference>
<dbReference type="RefSeq" id="WP_259546578.1">
    <property type="nucleotide sequence ID" value="NZ_BAABHW010000001.1"/>
</dbReference>
<dbReference type="PANTHER" id="PTHR43451">
    <property type="entry name" value="ACETYLTRANSFERASE (GNAT) FAMILY PROTEIN"/>
    <property type="match status" value="1"/>
</dbReference>
<feature type="domain" description="N-acetyltransferase" evidence="1">
    <location>
        <begin position="4"/>
        <end position="158"/>
    </location>
</feature>